<comment type="similarity">
    <text evidence="3 9">Belongs to the pyridoxamine 5'-phosphate oxidase family.</text>
</comment>
<dbReference type="GO" id="GO:0008615">
    <property type="term" value="P:pyridoxine biosynthetic process"/>
    <property type="evidence" value="ECO:0007669"/>
    <property type="project" value="UniProtKB-UniRule"/>
</dbReference>
<name>A0A543J2R4_9ACTN</name>
<evidence type="ECO:0000256" key="3">
    <source>
        <dbReference type="ARBA" id="ARBA00007301"/>
    </source>
</evidence>
<dbReference type="PROSITE" id="PS01064">
    <property type="entry name" value="PYRIDOX_OXIDASE"/>
    <property type="match status" value="1"/>
</dbReference>
<dbReference type="EMBL" id="VFPQ01000001">
    <property type="protein sequence ID" value="TQM77116.1"/>
    <property type="molecule type" value="Genomic_DNA"/>
</dbReference>
<feature type="binding site" evidence="9 11">
    <location>
        <position position="109"/>
    </location>
    <ligand>
        <name>FMN</name>
        <dbReference type="ChEBI" id="CHEBI:58210"/>
    </ligand>
</feature>
<dbReference type="InterPro" id="IPR011576">
    <property type="entry name" value="Pyridox_Oxase_N"/>
</dbReference>
<dbReference type="InterPro" id="IPR019576">
    <property type="entry name" value="Pyridoxamine_oxidase_dimer_C"/>
</dbReference>
<sequence>MELPHPHPAGLRRSYQGKPLLESDLAPEPIAQFAVWFVDAVEAGLPEPNAMVLATSSADGRPSARLVLLKHYDAEGFVFFTNYESRKGRDLAENPRACLVFPWHEIRRQVRVEGEVVRLPREESAAYFRSRPYGSRIGAWASRQSEVVPSREALDERFAELARRWPDEVPVPDFWGGFRVIPQVVEFWQGQDDRMHDRLRYRRDGEAWIVERLAP</sequence>
<dbReference type="PIRSF" id="PIRSF000190">
    <property type="entry name" value="Pyd_amn-ph_oxd"/>
    <property type="match status" value="1"/>
</dbReference>
<dbReference type="PANTHER" id="PTHR10851">
    <property type="entry name" value="PYRIDOXINE-5-PHOSPHATE OXIDASE"/>
    <property type="match status" value="1"/>
</dbReference>
<dbReference type="UniPathway" id="UPA01068">
    <property type="reaction ID" value="UER00304"/>
</dbReference>
<organism evidence="14 15">
    <name type="scientific">Thermopolyspora flexuosa</name>
    <dbReference type="NCBI Taxonomy" id="103836"/>
    <lineage>
        <taxon>Bacteria</taxon>
        <taxon>Bacillati</taxon>
        <taxon>Actinomycetota</taxon>
        <taxon>Actinomycetes</taxon>
        <taxon>Streptosporangiales</taxon>
        <taxon>Streptosporangiaceae</taxon>
        <taxon>Thermopolyspora</taxon>
    </lineage>
</organism>
<evidence type="ECO:0000256" key="4">
    <source>
        <dbReference type="ARBA" id="ARBA00011738"/>
    </source>
</evidence>
<feature type="binding site" evidence="9 11">
    <location>
        <begin position="80"/>
        <end position="81"/>
    </location>
    <ligand>
        <name>FMN</name>
        <dbReference type="ChEBI" id="CHEBI:58210"/>
    </ligand>
</feature>
<evidence type="ECO:0000259" key="12">
    <source>
        <dbReference type="Pfam" id="PF01243"/>
    </source>
</evidence>
<evidence type="ECO:0000256" key="5">
    <source>
        <dbReference type="ARBA" id="ARBA00022630"/>
    </source>
</evidence>
<evidence type="ECO:0000313" key="15">
    <source>
        <dbReference type="Proteomes" id="UP000319213"/>
    </source>
</evidence>
<feature type="binding site" evidence="9 11">
    <location>
        <position position="188"/>
    </location>
    <ligand>
        <name>FMN</name>
        <dbReference type="ChEBI" id="CHEBI:58210"/>
    </ligand>
</feature>
<dbReference type="InterPro" id="IPR000659">
    <property type="entry name" value="Pyridox_Oxase"/>
</dbReference>
<feature type="binding site" evidence="9 11">
    <location>
        <position position="198"/>
    </location>
    <ligand>
        <name>FMN</name>
        <dbReference type="ChEBI" id="CHEBI:58210"/>
    </ligand>
</feature>
<feature type="binding site" evidence="10">
    <location>
        <begin position="12"/>
        <end position="15"/>
    </location>
    <ligand>
        <name>substrate</name>
    </ligand>
</feature>
<evidence type="ECO:0000313" key="14">
    <source>
        <dbReference type="EMBL" id="TQM77116.1"/>
    </source>
</evidence>
<proteinExistence type="inferred from homology"/>
<dbReference type="HAMAP" id="MF_01629">
    <property type="entry name" value="PdxH"/>
    <property type="match status" value="1"/>
</dbReference>
<dbReference type="Pfam" id="PF01243">
    <property type="entry name" value="PNPOx_N"/>
    <property type="match status" value="1"/>
</dbReference>
<dbReference type="SUPFAM" id="SSF50475">
    <property type="entry name" value="FMN-binding split barrel"/>
    <property type="match status" value="1"/>
</dbReference>
<comment type="subunit">
    <text evidence="4 9">Homodimer.</text>
</comment>
<feature type="binding site" evidence="9 11">
    <location>
        <position position="86"/>
    </location>
    <ligand>
        <name>FMN</name>
        <dbReference type="ChEBI" id="CHEBI:58210"/>
    </ligand>
</feature>
<feature type="binding site" evidence="9 10">
    <location>
        <position position="135"/>
    </location>
    <ligand>
        <name>substrate</name>
    </ligand>
</feature>
<keyword evidence="15" id="KW-1185">Reference proteome</keyword>
<feature type="domain" description="Pyridoxine 5'-phosphate oxidase dimerisation C-terminal" evidence="13">
    <location>
        <begin position="175"/>
        <end position="215"/>
    </location>
</feature>
<dbReference type="AlphaFoldDB" id="A0A543J2R4"/>
<feature type="binding site" evidence="9 10">
    <location>
        <position position="70"/>
    </location>
    <ligand>
        <name>substrate</name>
    </ligand>
</feature>
<evidence type="ECO:0000259" key="13">
    <source>
        <dbReference type="Pfam" id="PF10590"/>
    </source>
</evidence>
<evidence type="ECO:0000256" key="2">
    <source>
        <dbReference type="ARBA" id="ARBA00005037"/>
    </source>
</evidence>
<feature type="binding site" evidence="9 11">
    <location>
        <position position="87"/>
    </location>
    <ligand>
        <name>FMN</name>
        <dbReference type="ChEBI" id="CHEBI:58210"/>
    </ligand>
</feature>
<keyword evidence="6 9" id="KW-0288">FMN</keyword>
<evidence type="ECO:0000256" key="6">
    <source>
        <dbReference type="ARBA" id="ARBA00022643"/>
    </source>
</evidence>
<feature type="binding site" evidence="9 10">
    <location>
        <position position="131"/>
    </location>
    <ligand>
        <name>substrate</name>
    </ligand>
</feature>
<dbReference type="Proteomes" id="UP000319213">
    <property type="component" value="Unassembled WGS sequence"/>
</dbReference>
<evidence type="ECO:0000256" key="11">
    <source>
        <dbReference type="PIRSR" id="PIRSR000190-2"/>
    </source>
</evidence>
<evidence type="ECO:0000256" key="7">
    <source>
        <dbReference type="ARBA" id="ARBA00023002"/>
    </source>
</evidence>
<feature type="binding site" evidence="9 11">
    <location>
        <begin position="144"/>
        <end position="145"/>
    </location>
    <ligand>
        <name>FMN</name>
        <dbReference type="ChEBI" id="CHEBI:58210"/>
    </ligand>
</feature>
<gene>
    <name evidence="9" type="primary">pdxH</name>
    <name evidence="14" type="ORF">FHX40_3869</name>
</gene>
<dbReference type="NCBIfam" id="TIGR00558">
    <property type="entry name" value="pdxH"/>
    <property type="match status" value="1"/>
</dbReference>
<comment type="function">
    <text evidence="9">Catalyzes the oxidation of either pyridoxine 5'-phosphate (PNP) or pyridoxamine 5'-phosphate (PMP) into pyridoxal 5'-phosphate (PLP).</text>
</comment>
<comment type="catalytic activity">
    <reaction evidence="9">
        <text>pyridoxine 5'-phosphate + O2 = pyridoxal 5'-phosphate + H2O2</text>
        <dbReference type="Rhea" id="RHEA:15149"/>
        <dbReference type="ChEBI" id="CHEBI:15379"/>
        <dbReference type="ChEBI" id="CHEBI:16240"/>
        <dbReference type="ChEBI" id="CHEBI:58589"/>
        <dbReference type="ChEBI" id="CHEBI:597326"/>
        <dbReference type="EC" id="1.4.3.5"/>
    </reaction>
</comment>
<feature type="binding site" evidence="9 11">
    <location>
        <begin position="65"/>
        <end position="70"/>
    </location>
    <ligand>
        <name>FMN</name>
        <dbReference type="ChEBI" id="CHEBI:58210"/>
    </ligand>
</feature>
<keyword evidence="5 9" id="KW-0285">Flavoprotein</keyword>
<feature type="binding site" evidence="9 10">
    <location>
        <position position="127"/>
    </location>
    <ligand>
        <name>substrate</name>
    </ligand>
</feature>
<feature type="binding site" evidence="9 10">
    <location>
        <begin position="194"/>
        <end position="196"/>
    </location>
    <ligand>
        <name>substrate</name>
    </ligand>
</feature>
<comment type="cofactor">
    <cofactor evidence="9 11">
        <name>FMN</name>
        <dbReference type="ChEBI" id="CHEBI:58210"/>
    </cofactor>
    <text evidence="9 11">Binds 1 FMN per subunit.</text>
</comment>
<dbReference type="InterPro" id="IPR019740">
    <property type="entry name" value="Pyridox_Oxase_CS"/>
</dbReference>
<keyword evidence="8 9" id="KW-0664">Pyridoxine biosynthesis</keyword>
<comment type="catalytic activity">
    <reaction evidence="9">
        <text>pyridoxamine 5'-phosphate + O2 + H2O = pyridoxal 5'-phosphate + H2O2 + NH4(+)</text>
        <dbReference type="Rhea" id="RHEA:15817"/>
        <dbReference type="ChEBI" id="CHEBI:15377"/>
        <dbReference type="ChEBI" id="CHEBI:15379"/>
        <dbReference type="ChEBI" id="CHEBI:16240"/>
        <dbReference type="ChEBI" id="CHEBI:28938"/>
        <dbReference type="ChEBI" id="CHEBI:58451"/>
        <dbReference type="ChEBI" id="CHEBI:597326"/>
        <dbReference type="EC" id="1.4.3.5"/>
    </reaction>
</comment>
<reference evidence="14 15" key="1">
    <citation type="submission" date="2019-06" db="EMBL/GenBank/DDBJ databases">
        <title>Sequencing the genomes of 1000 actinobacteria strains.</title>
        <authorList>
            <person name="Klenk H.-P."/>
        </authorList>
    </citation>
    <scope>NUCLEOTIDE SEQUENCE [LARGE SCALE GENOMIC DNA]</scope>
    <source>
        <strain evidence="14 15">DSM 43186</strain>
    </source>
</reference>
<dbReference type="FunFam" id="2.30.110.10:FF:000005">
    <property type="entry name" value="NAD(P)H-hydrate epimerase"/>
    <property type="match status" value="1"/>
</dbReference>
<dbReference type="EC" id="1.4.3.5" evidence="9"/>
<comment type="pathway">
    <text evidence="1 9">Cofactor metabolism; pyridoxal 5'-phosphate salvage; pyridoxal 5'-phosphate from pyridoxamine 5'-phosphate: step 1/1.</text>
</comment>
<dbReference type="Gene3D" id="2.30.110.10">
    <property type="entry name" value="Electron Transport, Fmn-binding Protein, Chain A"/>
    <property type="match status" value="1"/>
</dbReference>
<keyword evidence="7 9" id="KW-0560">Oxidoreductase</keyword>
<feature type="domain" description="Pyridoxamine 5'-phosphate oxidase N-terminal" evidence="12">
    <location>
        <begin position="38"/>
        <end position="160"/>
    </location>
</feature>
<dbReference type="RefSeq" id="WP_189136183.1">
    <property type="nucleotide sequence ID" value="NZ_BMPV01000002.1"/>
</dbReference>
<dbReference type="GO" id="GO:0010181">
    <property type="term" value="F:FMN binding"/>
    <property type="evidence" value="ECO:0007669"/>
    <property type="project" value="UniProtKB-UniRule"/>
</dbReference>
<comment type="pathway">
    <text evidence="2 9">Cofactor metabolism; pyridoxal 5'-phosphate salvage; pyridoxal 5'-phosphate from pyridoxine 5'-phosphate: step 1/1.</text>
</comment>
<evidence type="ECO:0000256" key="1">
    <source>
        <dbReference type="ARBA" id="ARBA00004738"/>
    </source>
</evidence>
<evidence type="ECO:0000256" key="10">
    <source>
        <dbReference type="PIRSR" id="PIRSR000190-1"/>
    </source>
</evidence>
<evidence type="ECO:0000256" key="8">
    <source>
        <dbReference type="ARBA" id="ARBA00023096"/>
    </source>
</evidence>
<dbReference type="InterPro" id="IPR012349">
    <property type="entry name" value="Split_barrel_FMN-bd"/>
</dbReference>
<protein>
    <recommendedName>
        <fullName evidence="9">Pyridoxine/pyridoxamine 5'-phosphate oxidase</fullName>
        <ecNumber evidence="9">1.4.3.5</ecNumber>
    </recommendedName>
    <alternativeName>
        <fullName evidence="9">PNP/PMP oxidase</fullName>
        <shortName evidence="9">PNPOx</shortName>
    </alternativeName>
    <alternativeName>
        <fullName evidence="9">Pyridoxal 5'-phosphate synthase</fullName>
    </alternativeName>
</protein>
<evidence type="ECO:0000256" key="9">
    <source>
        <dbReference type="HAMAP-Rule" id="MF_01629"/>
    </source>
</evidence>
<accession>A0A543J2R4</accession>
<dbReference type="NCBIfam" id="NF004231">
    <property type="entry name" value="PRK05679.1"/>
    <property type="match status" value="1"/>
</dbReference>
<comment type="caution">
    <text evidence="14">The sequence shown here is derived from an EMBL/GenBank/DDBJ whole genome shotgun (WGS) entry which is preliminary data.</text>
</comment>
<dbReference type="Pfam" id="PF10590">
    <property type="entry name" value="PNP_phzG_C"/>
    <property type="match status" value="1"/>
</dbReference>
<dbReference type="GO" id="GO:0004733">
    <property type="term" value="F:pyridoxamine phosphate oxidase activity"/>
    <property type="evidence" value="ECO:0007669"/>
    <property type="project" value="UniProtKB-UniRule"/>
</dbReference>
<dbReference type="PANTHER" id="PTHR10851:SF0">
    <property type="entry name" value="PYRIDOXINE-5'-PHOSPHATE OXIDASE"/>
    <property type="match status" value="1"/>
</dbReference>